<evidence type="ECO:0000256" key="1">
    <source>
        <dbReference type="ARBA" id="ARBA00004561"/>
    </source>
</evidence>
<evidence type="ECO:0000256" key="3">
    <source>
        <dbReference type="ARBA" id="ARBA00022558"/>
    </source>
</evidence>
<keyword evidence="6" id="KW-0281">Fimbrium</keyword>
<keyword evidence="11" id="KW-1185">Reference proteome</keyword>
<dbReference type="SMART" id="SM00564">
    <property type="entry name" value="PQQ"/>
    <property type="match status" value="3"/>
</dbReference>
<dbReference type="Proteomes" id="UP000469421">
    <property type="component" value="Unassembled WGS sequence"/>
</dbReference>
<evidence type="ECO:0000256" key="5">
    <source>
        <dbReference type="ARBA" id="ARBA00022837"/>
    </source>
</evidence>
<accession>A0A6N7LWM4</accession>
<evidence type="ECO:0000256" key="4">
    <source>
        <dbReference type="ARBA" id="ARBA00022723"/>
    </source>
</evidence>
<evidence type="ECO:0000313" key="10">
    <source>
        <dbReference type="EMBL" id="MQX54832.1"/>
    </source>
</evidence>
<reference evidence="10 11" key="1">
    <citation type="submission" date="2019-10" db="EMBL/GenBank/DDBJ databases">
        <title>Alcanivorax sp.PA15-N-34 draft genome sequence.</title>
        <authorList>
            <person name="Liao X."/>
            <person name="Shao Z."/>
        </authorList>
    </citation>
    <scope>NUCLEOTIDE SEQUENCE [LARGE SCALE GENOMIC DNA]</scope>
    <source>
        <strain evidence="10 11">PA15-N-34</strain>
    </source>
</reference>
<gene>
    <name evidence="10" type="ORF">GFN93_16425</name>
</gene>
<keyword evidence="3" id="KW-1029">Fimbrium biogenesis</keyword>
<evidence type="ECO:0000259" key="9">
    <source>
        <dbReference type="Pfam" id="PF05567"/>
    </source>
</evidence>
<dbReference type="EMBL" id="WIRE01000003">
    <property type="protein sequence ID" value="MQX54832.1"/>
    <property type="molecule type" value="Genomic_DNA"/>
</dbReference>
<evidence type="ECO:0000256" key="6">
    <source>
        <dbReference type="ARBA" id="ARBA00023263"/>
    </source>
</evidence>
<feature type="chain" id="PRO_5026786658" description="PilY1 beta-propeller domain-containing protein" evidence="8">
    <location>
        <begin position="44"/>
        <end position="1390"/>
    </location>
</feature>
<sequence length="1390" mass="147495">MDPHNLSSFRVKRQGAKMNAFSKLKKIVLLAGAVLLSAPPASAEDIEIYLYQNEGSGANILLLIDNSGATNRNFPGTSSIPAAEAPSPVKTIDEIAYALRQTIPALSGNTRLGVAAQLSGGDNGGAIYYPVKQIDETVLPSGYAKVISTDGEAGQVFNLGGATLPQPTTAGTWGPIDITSVTLPFPSMMSSNQDKNVLAVTLTGLGVPRWAQVDSAILSFTTPDTSSRKMEALVAYEVNSTPTAPTDLSGLTWDQELDTGYNALAVIDQNIIRVDVTKAVQSAIADPMWCGNQDLRLLIMSSDLPDANAPKIYTQRAEDAAGARLGKTELNVKWSATGEVTPPTGLSADLRMSCVNDVTLTLGGRNDDATETSAGNNLQLTEEELLLQNVTSGPSSERGNYIAGARFSNLAFGQGTKVSNAMLSGTITTVTGGSPQLTVSGLLADVGEFTANGDISKHPKGTQTATLSPAVGDFSVDVTNVLNEVFSDASWASNNSLGLRLDRTGGTAIGIHSVDAGATSGLRITMDVLTNSPKEFGASFDRRSDMKLAVDQFSNNTGGGNNKPTSSYVEAAEYMLGQDAVFGKAFSHIDSFEVPRTNYLSPSEEYNSCGGNHIIMVTHAESSGESFASQVKELVAGNPLGQDSEGNDISCTGDSNSDAWNCAEALSAYLKLEDITTHSIAFAPQKQETIDGLRAVAEASGGIAQETANAEELAKVLSDLINSLTTTDASMAAPGVAVNQLNRFSHLDQLYYALFRPSFQTRWDGNLKRYAVDFTSKQIVDETSAEAVDTDGFFKDTASSWWSNVVDGGDVTKGGSRAQTAANANRKLLTSRTSPAPSGNNNTTTSVTGQSLDTLSTINDVSKAELGLPATATDTDVQEHLDFLLTSWGDPLHSEPRLVNYGYTGTFEEAAADASKQDNVVFVSTNDGMLHAIDPESGDEYFAYIPGEEMAKTASRYDPIDLDAADPRRSTYGLDGGITIWRRSNSTDPSQNPEHVFLYLAQRRGGNAYYAVDATDKTTPKLLWKIDSTQAEFGNLGQTWSTPTLTQISLNGTRVPVLVFGGGYSPDDHDDKTNVSTGDKVGNSIYMVNAFNGKLIWSASSGTNADMKWAIPASVSAVDINFDGLVDHLYAADLGGQIFRIDIDNDGNTGTANLVTRVTTLAKLGTSSASGMDNNRRFYAAPVVALNARSDGNPFLQVGIGSGYRTYPLNQQTSNYIFVVEDYDALNNTSSAAITPSDMVDVTLNTSPSESDFTGNKGWKIELQDSGEKTLSSAVVSSGVMYVTSYLPDSVFQDACNRVVGSSRLYALNVIDGSPALDFNNDGTLDRSTDINLPGLPPSPQVLLDGTNETTLIIGTEALQGGNLNVGKGVRKTRWFQAETEAQAEAALQK</sequence>
<dbReference type="GO" id="GO:0009289">
    <property type="term" value="C:pilus"/>
    <property type="evidence" value="ECO:0007669"/>
    <property type="project" value="UniProtKB-SubCell"/>
</dbReference>
<protein>
    <recommendedName>
        <fullName evidence="9">PilY1 beta-propeller domain-containing protein</fullName>
    </recommendedName>
</protein>
<comment type="subcellular location">
    <subcellularLocation>
        <location evidence="1">Fimbrium</location>
    </subcellularLocation>
</comment>
<keyword evidence="5" id="KW-0106">Calcium</keyword>
<feature type="region of interest" description="Disordered" evidence="7">
    <location>
        <begin position="824"/>
        <end position="849"/>
    </location>
</feature>
<feature type="compositionally biased region" description="Polar residues" evidence="7">
    <location>
        <begin position="824"/>
        <end position="839"/>
    </location>
</feature>
<evidence type="ECO:0000313" key="11">
    <source>
        <dbReference type="Proteomes" id="UP000469421"/>
    </source>
</evidence>
<dbReference type="InterPro" id="IPR008707">
    <property type="entry name" value="B-propeller_PilY1"/>
</dbReference>
<evidence type="ECO:0000256" key="7">
    <source>
        <dbReference type="SAM" id="MobiDB-lite"/>
    </source>
</evidence>
<keyword evidence="8" id="KW-0732">Signal</keyword>
<dbReference type="InterPro" id="IPR018391">
    <property type="entry name" value="PQQ_b-propeller_rpt"/>
</dbReference>
<evidence type="ECO:0000256" key="8">
    <source>
        <dbReference type="SAM" id="SignalP"/>
    </source>
</evidence>
<organism evidence="10 11">
    <name type="scientific">Alcanivorax sediminis</name>
    <dbReference type="NCBI Taxonomy" id="2663008"/>
    <lineage>
        <taxon>Bacteria</taxon>
        <taxon>Pseudomonadati</taxon>
        <taxon>Pseudomonadota</taxon>
        <taxon>Gammaproteobacteria</taxon>
        <taxon>Oceanospirillales</taxon>
        <taxon>Alcanivoracaceae</taxon>
        <taxon>Alcanivorax</taxon>
    </lineage>
</organism>
<feature type="domain" description="PilY1 beta-propeller" evidence="9">
    <location>
        <begin position="905"/>
        <end position="1143"/>
    </location>
</feature>
<evidence type="ECO:0000256" key="2">
    <source>
        <dbReference type="ARBA" id="ARBA00008387"/>
    </source>
</evidence>
<dbReference type="SUPFAM" id="SSF50998">
    <property type="entry name" value="Quinoprotein alcohol dehydrogenase-like"/>
    <property type="match status" value="1"/>
</dbReference>
<keyword evidence="4" id="KW-0479">Metal-binding</keyword>
<dbReference type="GO" id="GO:0046872">
    <property type="term" value="F:metal ion binding"/>
    <property type="evidence" value="ECO:0007669"/>
    <property type="project" value="UniProtKB-KW"/>
</dbReference>
<name>A0A6N7LWM4_9GAMM</name>
<dbReference type="Pfam" id="PF05567">
    <property type="entry name" value="T4P_PilY1"/>
    <property type="match status" value="1"/>
</dbReference>
<comment type="similarity">
    <text evidence="2">Belongs to the PilY1 family.</text>
</comment>
<dbReference type="InterPro" id="IPR011047">
    <property type="entry name" value="Quinoprotein_ADH-like_sf"/>
</dbReference>
<comment type="caution">
    <text evidence="10">The sequence shown here is derived from an EMBL/GenBank/DDBJ whole genome shotgun (WGS) entry which is preliminary data.</text>
</comment>
<feature type="signal peptide" evidence="8">
    <location>
        <begin position="1"/>
        <end position="43"/>
    </location>
</feature>
<proteinExistence type="inferred from homology"/>